<dbReference type="Proteomes" id="UP000216361">
    <property type="component" value="Unassembled WGS sequence"/>
</dbReference>
<dbReference type="Pfam" id="PF00015">
    <property type="entry name" value="MCPsignal"/>
    <property type="match status" value="1"/>
</dbReference>
<dbReference type="InterPro" id="IPR038188">
    <property type="entry name" value="TorS_sensor_sf"/>
</dbReference>
<protein>
    <recommendedName>
        <fullName evidence="12">Methyl-accepting chemotaxis protein</fullName>
    </recommendedName>
</protein>
<comment type="subcellular location">
    <subcellularLocation>
        <location evidence="1">Cell inner membrane</location>
        <topology evidence="1">Multi-pass membrane protein</topology>
    </subcellularLocation>
</comment>
<evidence type="ECO:0000313" key="11">
    <source>
        <dbReference type="Proteomes" id="UP000216361"/>
    </source>
</evidence>
<evidence type="ECO:0000259" key="7">
    <source>
        <dbReference type="PROSITE" id="PS50111"/>
    </source>
</evidence>
<proteinExistence type="inferred from homology"/>
<evidence type="ECO:0000256" key="1">
    <source>
        <dbReference type="ARBA" id="ARBA00004429"/>
    </source>
</evidence>
<dbReference type="GO" id="GO:0007165">
    <property type="term" value="P:signal transduction"/>
    <property type="evidence" value="ECO:0007669"/>
    <property type="project" value="UniProtKB-KW"/>
</dbReference>
<dbReference type="EMBL" id="NOXS01000033">
    <property type="protein sequence ID" value="OYQ17798.1"/>
    <property type="molecule type" value="Genomic_DNA"/>
</dbReference>
<gene>
    <name evidence="10" type="ORF">CHR90_12515</name>
</gene>
<dbReference type="RefSeq" id="WP_094409360.1">
    <property type="nucleotide sequence ID" value="NZ_BMJZ01000002.1"/>
</dbReference>
<dbReference type="SMART" id="SM00304">
    <property type="entry name" value="HAMP"/>
    <property type="match status" value="1"/>
</dbReference>
<feature type="coiled-coil region" evidence="6">
    <location>
        <begin position="394"/>
        <end position="436"/>
    </location>
</feature>
<keyword evidence="2" id="KW-0997">Cell inner membrane</keyword>
<dbReference type="SUPFAM" id="SSF58104">
    <property type="entry name" value="Methyl-accepting chemotaxis protein (MCP) signaling domain"/>
    <property type="match status" value="1"/>
</dbReference>
<keyword evidence="2" id="KW-0472">Membrane</keyword>
<organism evidence="10 11">
    <name type="scientific">Elstera cyanobacteriorum</name>
    <dbReference type="NCBI Taxonomy" id="2022747"/>
    <lineage>
        <taxon>Bacteria</taxon>
        <taxon>Pseudomonadati</taxon>
        <taxon>Pseudomonadota</taxon>
        <taxon>Alphaproteobacteria</taxon>
        <taxon>Rhodospirillales</taxon>
        <taxon>Rhodospirillaceae</taxon>
        <taxon>Elstera</taxon>
    </lineage>
</organism>
<reference evidence="10 11" key="1">
    <citation type="submission" date="2017-07" db="EMBL/GenBank/DDBJ databases">
        <title>Elstera cyanobacteriorum sp. nov., a novel bacterium isolated from cyanobacterial aggregates in a eutrophic lake.</title>
        <authorList>
            <person name="Cai H."/>
        </authorList>
    </citation>
    <scope>NUCLEOTIDE SEQUENCE [LARGE SCALE GENOMIC DNA]</scope>
    <source>
        <strain evidence="10 11">TH019</strain>
    </source>
</reference>
<dbReference type="Gene3D" id="1.20.58.920">
    <property type="match status" value="1"/>
</dbReference>
<evidence type="ECO:0000256" key="4">
    <source>
        <dbReference type="ARBA" id="ARBA00029447"/>
    </source>
</evidence>
<dbReference type="InterPro" id="IPR000727">
    <property type="entry name" value="T_SNARE_dom"/>
</dbReference>
<feature type="domain" description="T-SNARE coiled-coil homology" evidence="8">
    <location>
        <begin position="609"/>
        <end position="661"/>
    </location>
</feature>
<keyword evidence="6" id="KW-0175">Coiled coil</keyword>
<dbReference type="Gene3D" id="6.10.340.10">
    <property type="match status" value="1"/>
</dbReference>
<accession>A0A255XLG7</accession>
<evidence type="ECO:0000256" key="2">
    <source>
        <dbReference type="ARBA" id="ARBA00022519"/>
    </source>
</evidence>
<comment type="similarity">
    <text evidence="4">Belongs to the methyl-accepting chemotaxis (MCP) protein family.</text>
</comment>
<feature type="domain" description="HAMP" evidence="9">
    <location>
        <begin position="354"/>
        <end position="406"/>
    </location>
</feature>
<dbReference type="PROSITE" id="PS50111">
    <property type="entry name" value="CHEMOTAXIS_TRANSDUC_2"/>
    <property type="match status" value="1"/>
</dbReference>
<dbReference type="AlphaFoldDB" id="A0A255XLG7"/>
<dbReference type="PROSITE" id="PS50192">
    <property type="entry name" value="T_SNARE"/>
    <property type="match status" value="1"/>
</dbReference>
<dbReference type="InterPro" id="IPR003660">
    <property type="entry name" value="HAMP_dom"/>
</dbReference>
<evidence type="ECO:0000256" key="3">
    <source>
        <dbReference type="ARBA" id="ARBA00023224"/>
    </source>
</evidence>
<dbReference type="Gene3D" id="1.10.287.950">
    <property type="entry name" value="Methyl-accepting chemotaxis protein"/>
    <property type="match status" value="1"/>
</dbReference>
<keyword evidence="2" id="KW-1003">Cell membrane</keyword>
<dbReference type="SMART" id="SM00283">
    <property type="entry name" value="MA"/>
    <property type="match status" value="1"/>
</dbReference>
<dbReference type="PROSITE" id="PS50885">
    <property type="entry name" value="HAMP"/>
    <property type="match status" value="1"/>
</dbReference>
<dbReference type="InterPro" id="IPR004089">
    <property type="entry name" value="MCPsignal_dom"/>
</dbReference>
<name>A0A255XLG7_9PROT</name>
<keyword evidence="3 5" id="KW-0807">Transducer</keyword>
<dbReference type="GO" id="GO:0005886">
    <property type="term" value="C:plasma membrane"/>
    <property type="evidence" value="ECO:0007669"/>
    <property type="project" value="UniProtKB-SubCell"/>
</dbReference>
<dbReference type="CDD" id="cd06225">
    <property type="entry name" value="HAMP"/>
    <property type="match status" value="1"/>
</dbReference>
<evidence type="ECO:0000256" key="6">
    <source>
        <dbReference type="SAM" id="Coils"/>
    </source>
</evidence>
<evidence type="ECO:0000256" key="5">
    <source>
        <dbReference type="PROSITE-ProRule" id="PRU00284"/>
    </source>
</evidence>
<evidence type="ECO:0000313" key="10">
    <source>
        <dbReference type="EMBL" id="OYQ17798.1"/>
    </source>
</evidence>
<dbReference type="PANTHER" id="PTHR32089">
    <property type="entry name" value="METHYL-ACCEPTING CHEMOTAXIS PROTEIN MCPB"/>
    <property type="match status" value="1"/>
</dbReference>
<dbReference type="Pfam" id="PF00672">
    <property type="entry name" value="HAMP"/>
    <property type="match status" value="1"/>
</dbReference>
<dbReference type="PANTHER" id="PTHR32089:SF112">
    <property type="entry name" value="LYSOZYME-LIKE PROTEIN-RELATED"/>
    <property type="match status" value="1"/>
</dbReference>
<keyword evidence="11" id="KW-1185">Reference proteome</keyword>
<sequence>MRLTIKTKLFVALAGLASLAAVGGGAALWGYDRMGAAFAVVQTEKLPAVAVAGDLKAEANAIAALAPTLGDAPDLANLESSKLSLDNRIEKLWTLTRQLKNNEKLSEMVTAFNEQVTQVHKAREAYLNTEEDLRARLANISVTSRILNDRVAPLAERARFSLSLTLTEVPLELSNNYDKGLEMLQAMAELHFPVYEEASAVLLDVERASLLARQAAQATSNDQLTRSKTQTQTILRHLETRLVTLSKDSQDVDLVGPVQRLLGLATDTGSGVFVIAERRIAAQTNVLQTLKKISAQAQMLSAQIDEMAQSVQAEAHAEGVRTQELVEQAGGMQMALTGASLLIALAVGWGIGHRTIARRLTLLSDGMEAVRQGRLNETLRVSGDDEIGTMARALDVFRQTAMEVETTRAEAEAERQRSAEERRQSLNEMASQFEQSVARIVTTVRRAADEMRNASGSMATLADGATAQTSEVAAAAAQAIGNVDAVAAASAQLTVSISEISRQVVHSNTIADQAVAEARRAGDTVRGLAEAVERIGEVARLIDGIASQTNLLALNATIEAARAGEAGRGFAVVAGEVKNLAAQTAKATEEIGSQIGSITQGARAAIGAITQIDTIIGDISGIAATIAAAVEEQGAATGEIARSADQAAQGTQGVAHIIERVRGATTSTGEAAKGVLHAAELLAGEAGDLDREVNGFLGAIRTGTA</sequence>
<evidence type="ECO:0000259" key="9">
    <source>
        <dbReference type="PROSITE" id="PS50885"/>
    </source>
</evidence>
<evidence type="ECO:0000259" key="8">
    <source>
        <dbReference type="PROSITE" id="PS50192"/>
    </source>
</evidence>
<evidence type="ECO:0008006" key="12">
    <source>
        <dbReference type="Google" id="ProtNLM"/>
    </source>
</evidence>
<feature type="domain" description="Methyl-accepting transducer" evidence="7">
    <location>
        <begin position="447"/>
        <end position="669"/>
    </location>
</feature>
<dbReference type="OrthoDB" id="7218049at2"/>
<comment type="caution">
    <text evidence="10">The sequence shown here is derived from an EMBL/GenBank/DDBJ whole genome shotgun (WGS) entry which is preliminary data.</text>
</comment>